<protein>
    <submittedName>
        <fullName evidence="1">Uncharacterized protein</fullName>
    </submittedName>
</protein>
<gene>
    <name evidence="1" type="ORF">UFOVP1196_35</name>
</gene>
<organism evidence="1">
    <name type="scientific">uncultured Caudovirales phage</name>
    <dbReference type="NCBI Taxonomy" id="2100421"/>
    <lineage>
        <taxon>Viruses</taxon>
        <taxon>Duplodnaviria</taxon>
        <taxon>Heunggongvirae</taxon>
        <taxon>Uroviricota</taxon>
        <taxon>Caudoviricetes</taxon>
        <taxon>Peduoviridae</taxon>
        <taxon>Maltschvirus</taxon>
        <taxon>Maltschvirus maltsch</taxon>
    </lineage>
</organism>
<reference evidence="1" key="1">
    <citation type="submission" date="2020-05" db="EMBL/GenBank/DDBJ databases">
        <authorList>
            <person name="Chiriac C."/>
            <person name="Salcher M."/>
            <person name="Ghai R."/>
            <person name="Kavagutti S V."/>
        </authorList>
    </citation>
    <scope>NUCLEOTIDE SEQUENCE</scope>
</reference>
<proteinExistence type="predicted"/>
<accession>A0A6J5R2I7</accession>
<sequence>MNTIEQRRSYVEGMILSSGLSEAAALLAMSAAMSAVDIEDDDDFEVMVEACLEGAAESEVSL</sequence>
<dbReference type="EMBL" id="LR797148">
    <property type="protein sequence ID" value="CAB4190142.1"/>
    <property type="molecule type" value="Genomic_DNA"/>
</dbReference>
<name>A0A6J5R2I7_9CAUD</name>
<evidence type="ECO:0000313" key="1">
    <source>
        <dbReference type="EMBL" id="CAB4190142.1"/>
    </source>
</evidence>